<comment type="caution">
    <text evidence="3">The sequence shown here is derived from an EMBL/GenBank/DDBJ whole genome shotgun (WGS) entry which is preliminary data.</text>
</comment>
<accession>A0AAW0Q630</accession>
<feature type="region of interest" description="Disordered" evidence="1">
    <location>
        <begin position="88"/>
        <end position="107"/>
    </location>
</feature>
<feature type="region of interest" description="Disordered" evidence="1">
    <location>
        <begin position="1062"/>
        <end position="1125"/>
    </location>
</feature>
<keyword evidence="4" id="KW-1185">Reference proteome</keyword>
<feature type="compositionally biased region" description="Basic and acidic residues" evidence="1">
    <location>
        <begin position="385"/>
        <end position="395"/>
    </location>
</feature>
<feature type="domain" description="DUF7892" evidence="2">
    <location>
        <begin position="833"/>
        <end position="984"/>
    </location>
</feature>
<evidence type="ECO:0000313" key="4">
    <source>
        <dbReference type="Proteomes" id="UP001392437"/>
    </source>
</evidence>
<sequence>MAGTGEQASLDVVVPAPLNAERAYESIATELIDDVGKPDDASSPGIQMPSVSEVRGLISDQYKMTDAVGTTSPAVVNHSSEANLELRKRKSSYDEHAAPTAKQTTKRARVEGTLAGTLPKRVASSVCPGSDRSLLPAEIWQHIFTFVSPRELGKLLLTNRAFHSYLNPSFPVNEHAAHRPSVTSEGPLSMLKPDVIWQTARRRFWPRMPAPLRNHTELQMWRLACCKKCEFCDKRGLPSPVAPNHKTRSGPGAHGVSIIWPFAVSSCGHCLLETSLKEIDLLLSSTPSLIIPALPSVLLTEDTNVLSPGALQSGHGYNDVKFTKLFYKKHVEDLKEEFTTVKAMGLATAEEWIKGLENRGKELRGDAGRWEKWESAGGISQMRKTQAESPHDTSHDGAPLGAPNKLSHDGKALSSAGASIPVFTTAPANTHTQEEILEMKATRRLGIERRAALLDPPLLSSVLAHIPAFQAALQIVQPLDDNAWDLLKPRLLAQRGDAEIRSSQDHKLAASLRDARVKAEDRCEANGTHHELKELADKDWDDAQAPLRAKISEYADETIKDAWRNGHKVEKDSCPKFAADVLLYVRKRFYAEVAKDMAAARIAGREPPCDAPDEPFTQKLTLENMKWLFEVKIKPLTESYRKELFLCNGCDGNSKAYGFEGVIQHYAAKHTSSLSLGNIVVYWRSEWPETPPFHPDPLSKYTQLATSVPISYSGIYQQQYMSHPPTHTLLQPHQFPHHGALGYGAPSYRPEYGNQHHSYYPQYPPPQPPFSSPPSYSPSYHASFERPEAHQPSMPVHMASSYQQQQYFPIPYEHHITAYQRNHIDYGLYSEDKIHAQLDDLAFNSRDVWMALASMKDLPGNVRVAIIIFHLTKRYRQRFSESPPLAMFIDGLSNKKGMRPVRNVNGLSCKACHLRLGDATEIEMRTFSLPQLANHFQQSHIGPFQSAGAPFLDWTIDMIYVPNLSNLQAIPGMDSQKWALATEAFAGIGASASCRQAQDVRETGSDWIGNRGYSPTLTGIHHEGYGNAATAPSATVDTGYPNISSQYETGLCPEHRYIPMQAGQSQEQQPVVSHPPQSGSPPNQLPDYGARPSVTPNEELHERGRDRKSSSKEKRKGFNHHDFKRTGNVKFKEVTIKVASSSHDERDGEAEAEESRQEEAIRAMWAAERRETARLASTSEPHKEKKRNRSKSRGESPVTKRAPKMPSPPLPIQTKAHGRSLPTSRPVKTEPGDDLFAGLESHLDQQACLDPDAAERAATYNRQPTCKPHHMRRLDKPFQSDHEFRAVLI</sequence>
<reference evidence="3 4" key="1">
    <citation type="submission" date="2023-01" db="EMBL/GenBank/DDBJ databases">
        <title>Analysis of 21 Apiospora genomes using comparative genomics revels a genus with tremendous synthesis potential of carbohydrate active enzymes and secondary metabolites.</title>
        <authorList>
            <person name="Sorensen T."/>
        </authorList>
    </citation>
    <scope>NUCLEOTIDE SEQUENCE [LARGE SCALE GENOMIC DNA]</scope>
    <source>
        <strain evidence="3 4">CBS 117206</strain>
    </source>
</reference>
<evidence type="ECO:0000259" key="2">
    <source>
        <dbReference type="Pfam" id="PF25422"/>
    </source>
</evidence>
<dbReference type="SUPFAM" id="SSF81383">
    <property type="entry name" value="F-box domain"/>
    <property type="match status" value="1"/>
</dbReference>
<feature type="compositionally biased region" description="Basic and acidic residues" evidence="1">
    <location>
        <begin position="1098"/>
        <end position="1112"/>
    </location>
</feature>
<name>A0AAW0Q630_9PEZI</name>
<dbReference type="CDD" id="cd09917">
    <property type="entry name" value="F-box_SF"/>
    <property type="match status" value="1"/>
</dbReference>
<feature type="compositionally biased region" description="Pro residues" evidence="1">
    <location>
        <begin position="762"/>
        <end position="776"/>
    </location>
</feature>
<feature type="region of interest" description="Disordered" evidence="1">
    <location>
        <begin position="1139"/>
        <end position="1159"/>
    </location>
</feature>
<dbReference type="Pfam" id="PF25422">
    <property type="entry name" value="DUF7892"/>
    <property type="match status" value="1"/>
</dbReference>
<dbReference type="Proteomes" id="UP001392437">
    <property type="component" value="Unassembled WGS sequence"/>
</dbReference>
<dbReference type="EMBL" id="JAQQWP010000011">
    <property type="protein sequence ID" value="KAK8095413.1"/>
    <property type="molecule type" value="Genomic_DNA"/>
</dbReference>
<evidence type="ECO:0000256" key="1">
    <source>
        <dbReference type="SAM" id="MobiDB-lite"/>
    </source>
</evidence>
<protein>
    <recommendedName>
        <fullName evidence="2">DUF7892 domain-containing protein</fullName>
    </recommendedName>
</protein>
<dbReference type="InterPro" id="IPR057214">
    <property type="entry name" value="DUF7892"/>
</dbReference>
<dbReference type="InterPro" id="IPR036047">
    <property type="entry name" value="F-box-like_dom_sf"/>
</dbReference>
<feature type="region of interest" description="Disordered" evidence="1">
    <location>
        <begin position="754"/>
        <end position="783"/>
    </location>
</feature>
<proteinExistence type="predicted"/>
<gene>
    <name evidence="3" type="ORF">PG999_013435</name>
</gene>
<evidence type="ECO:0000313" key="3">
    <source>
        <dbReference type="EMBL" id="KAK8095413.1"/>
    </source>
</evidence>
<feature type="compositionally biased region" description="Polar residues" evidence="1">
    <location>
        <begin position="1062"/>
        <end position="1082"/>
    </location>
</feature>
<feature type="region of interest" description="Disordered" evidence="1">
    <location>
        <begin position="374"/>
        <end position="412"/>
    </location>
</feature>
<feature type="region of interest" description="Disordered" evidence="1">
    <location>
        <begin position="1171"/>
        <end position="1235"/>
    </location>
</feature>
<organism evidence="3 4">
    <name type="scientific">Apiospora kogelbergensis</name>
    <dbReference type="NCBI Taxonomy" id="1337665"/>
    <lineage>
        <taxon>Eukaryota</taxon>
        <taxon>Fungi</taxon>
        <taxon>Dikarya</taxon>
        <taxon>Ascomycota</taxon>
        <taxon>Pezizomycotina</taxon>
        <taxon>Sordariomycetes</taxon>
        <taxon>Xylariomycetidae</taxon>
        <taxon>Amphisphaeriales</taxon>
        <taxon>Apiosporaceae</taxon>
        <taxon>Apiospora</taxon>
    </lineage>
</organism>